<dbReference type="AlphaFoldDB" id="A0A915CK65"/>
<evidence type="ECO:0000256" key="1">
    <source>
        <dbReference type="SAM" id="SignalP"/>
    </source>
</evidence>
<accession>A0A915CK65</accession>
<sequence length="71" mass="7809">MVAIFFKAVFFILLATHLVNGTGTSSGSTLHGFAPEGTKLEDTVSVKITLIPSDHREQKCLLVNFEFLKNK</sequence>
<proteinExistence type="predicted"/>
<protein>
    <submittedName>
        <fullName evidence="3">Uncharacterized protein</fullName>
    </submittedName>
</protein>
<keyword evidence="2" id="KW-1185">Reference proteome</keyword>
<feature type="signal peptide" evidence="1">
    <location>
        <begin position="1"/>
        <end position="21"/>
    </location>
</feature>
<feature type="chain" id="PRO_5037249562" evidence="1">
    <location>
        <begin position="22"/>
        <end position="71"/>
    </location>
</feature>
<evidence type="ECO:0000313" key="2">
    <source>
        <dbReference type="Proteomes" id="UP000887574"/>
    </source>
</evidence>
<reference evidence="3" key="1">
    <citation type="submission" date="2022-11" db="UniProtKB">
        <authorList>
            <consortium name="WormBaseParasite"/>
        </authorList>
    </citation>
    <scope>IDENTIFICATION</scope>
</reference>
<evidence type="ECO:0000313" key="3">
    <source>
        <dbReference type="WBParaSite" id="jg10012"/>
    </source>
</evidence>
<dbReference type="WBParaSite" id="jg10012">
    <property type="protein sequence ID" value="jg10012"/>
    <property type="gene ID" value="jg10012"/>
</dbReference>
<organism evidence="2 3">
    <name type="scientific">Ditylenchus dipsaci</name>
    <dbReference type="NCBI Taxonomy" id="166011"/>
    <lineage>
        <taxon>Eukaryota</taxon>
        <taxon>Metazoa</taxon>
        <taxon>Ecdysozoa</taxon>
        <taxon>Nematoda</taxon>
        <taxon>Chromadorea</taxon>
        <taxon>Rhabditida</taxon>
        <taxon>Tylenchina</taxon>
        <taxon>Tylenchomorpha</taxon>
        <taxon>Sphaerularioidea</taxon>
        <taxon>Anguinidae</taxon>
        <taxon>Anguininae</taxon>
        <taxon>Ditylenchus</taxon>
    </lineage>
</organism>
<keyword evidence="1" id="KW-0732">Signal</keyword>
<dbReference type="Proteomes" id="UP000887574">
    <property type="component" value="Unplaced"/>
</dbReference>
<name>A0A915CK65_9BILA</name>